<sequence>MTLCSVCKELPCEKRRWGAMIDQRDRDGFEWTIMRYNLPGNFGGLEKRAREGCEGCWFFYDTLRDHVYRRWHEPTPWTVPIDPEQKVHLESRTGSVTHYELGIENESRRCRLDLRKATDLKSQHDFSPQVPTNPSDDACWGTALGWLKTCSTEHTSCIASAVAPILPKRIIALAPDNEPIAARLILPAPNTTARFVALSHCWGSQDNPMTKLTLNNQTEWQQQHDGIDIQSLPRNFRDAITITRRLGIRYLWIDALCILQDSTADWAAQVPKMADIFGTATLVLSATSAKHCDEGILQPRFSTCSPLLGPSKSWFLTRPKPSFTAGTLESEINAGHLISRGWAFQERMVAQRLLHYTTAGMIWECSTHVCSELPWVKSEQNKRSISILVAASRRNRQDDGSDPTPTPKTTSSRVWPKFLLPYRLARKKKKKMADTEVDAGVFIKEWINCITLYSSRDLTFPSDKLAAVAGLAATFQASLPPAGEYLAGTWSRYMATCLGWAKQVSYHQNKLPSLSDKVFRAPSWSWAAGDGRIFWPQEEDPSSRRSSRSSACDSTLDARLVDHHMIRLDGDGPGHLIGANEGSYIILEANCLHPSDLSNNAAVQCSYEPDWSEYATGNPLPEQNPLFDNGEFKFIQLRSRLVDNKNRKESYFEFWGLHLHKTSGPDSDFRRTGLLTCKILCQVAKFQGAKAIAAAAEEYKSLPWKRERVKII</sequence>
<dbReference type="Pfam" id="PF06985">
    <property type="entry name" value="HET"/>
    <property type="match status" value="1"/>
</dbReference>
<dbReference type="AlphaFoldDB" id="A0AA39X212"/>
<accession>A0AA39X212</accession>
<name>A0AA39X212_9PEZI</name>
<protein>
    <submittedName>
        <fullName evidence="2">Heterokaryon incompatibility protein-domain-containing protein</fullName>
    </submittedName>
</protein>
<comment type="caution">
    <text evidence="2">The sequence shown here is derived from an EMBL/GenBank/DDBJ whole genome shotgun (WGS) entry which is preliminary data.</text>
</comment>
<dbReference type="PANTHER" id="PTHR33112:SF16">
    <property type="entry name" value="HETEROKARYON INCOMPATIBILITY DOMAIN-CONTAINING PROTEIN"/>
    <property type="match status" value="1"/>
</dbReference>
<reference evidence="2" key="1">
    <citation type="submission" date="2023-06" db="EMBL/GenBank/DDBJ databases">
        <title>Genome-scale phylogeny and comparative genomics of the fungal order Sordariales.</title>
        <authorList>
            <consortium name="Lawrence Berkeley National Laboratory"/>
            <person name="Hensen N."/>
            <person name="Bonometti L."/>
            <person name="Westerberg I."/>
            <person name="Brannstrom I.O."/>
            <person name="Guillou S."/>
            <person name="Cros-Aarteil S."/>
            <person name="Calhoun S."/>
            <person name="Haridas S."/>
            <person name="Kuo A."/>
            <person name="Mondo S."/>
            <person name="Pangilinan J."/>
            <person name="Riley R."/>
            <person name="Labutti K."/>
            <person name="Andreopoulos B."/>
            <person name="Lipzen A."/>
            <person name="Chen C."/>
            <person name="Yanf M."/>
            <person name="Daum C."/>
            <person name="Ng V."/>
            <person name="Clum A."/>
            <person name="Steindorff A."/>
            <person name="Ohm R."/>
            <person name="Martin F."/>
            <person name="Silar P."/>
            <person name="Natvig D."/>
            <person name="Lalanne C."/>
            <person name="Gautier V."/>
            <person name="Ament-Velasquez S.L."/>
            <person name="Kruys A."/>
            <person name="Hutchinson M.I."/>
            <person name="Powell A.J."/>
            <person name="Barry K."/>
            <person name="Miller A.N."/>
            <person name="Grigoriev I.V."/>
            <person name="Debuchy R."/>
            <person name="Gladieux P."/>
            <person name="Thoren M.H."/>
            <person name="Johannesson H."/>
        </authorList>
    </citation>
    <scope>NUCLEOTIDE SEQUENCE</scope>
    <source>
        <strain evidence="2">CBS 606.72</strain>
    </source>
</reference>
<feature type="domain" description="Heterokaryon incompatibility" evidence="1">
    <location>
        <begin position="195"/>
        <end position="346"/>
    </location>
</feature>
<evidence type="ECO:0000313" key="3">
    <source>
        <dbReference type="Proteomes" id="UP001175000"/>
    </source>
</evidence>
<evidence type="ECO:0000313" key="2">
    <source>
        <dbReference type="EMBL" id="KAK0625839.1"/>
    </source>
</evidence>
<gene>
    <name evidence="2" type="ORF">B0T14DRAFT_508654</name>
</gene>
<proteinExistence type="predicted"/>
<dbReference type="PANTHER" id="PTHR33112">
    <property type="entry name" value="DOMAIN PROTEIN, PUTATIVE-RELATED"/>
    <property type="match status" value="1"/>
</dbReference>
<organism evidence="2 3">
    <name type="scientific">Immersiella caudata</name>
    <dbReference type="NCBI Taxonomy" id="314043"/>
    <lineage>
        <taxon>Eukaryota</taxon>
        <taxon>Fungi</taxon>
        <taxon>Dikarya</taxon>
        <taxon>Ascomycota</taxon>
        <taxon>Pezizomycotina</taxon>
        <taxon>Sordariomycetes</taxon>
        <taxon>Sordariomycetidae</taxon>
        <taxon>Sordariales</taxon>
        <taxon>Lasiosphaeriaceae</taxon>
        <taxon>Immersiella</taxon>
    </lineage>
</organism>
<keyword evidence="3" id="KW-1185">Reference proteome</keyword>
<dbReference type="Proteomes" id="UP001175000">
    <property type="component" value="Unassembled WGS sequence"/>
</dbReference>
<dbReference type="EMBL" id="JAULSU010000002">
    <property type="protein sequence ID" value="KAK0625839.1"/>
    <property type="molecule type" value="Genomic_DNA"/>
</dbReference>
<evidence type="ECO:0000259" key="1">
    <source>
        <dbReference type="Pfam" id="PF06985"/>
    </source>
</evidence>
<dbReference type="InterPro" id="IPR010730">
    <property type="entry name" value="HET"/>
</dbReference>